<proteinExistence type="predicted"/>
<dbReference type="Proteomes" id="UP001163336">
    <property type="component" value="Chromosome"/>
</dbReference>
<dbReference type="NCBIfam" id="TIGR03344">
    <property type="entry name" value="VI_effect_Hcp1"/>
    <property type="match status" value="1"/>
</dbReference>
<evidence type="ECO:0000313" key="2">
    <source>
        <dbReference type="EMBL" id="BDT60306.1"/>
    </source>
</evidence>
<dbReference type="EMBL" id="AP026966">
    <property type="protein sequence ID" value="BDT60306.1"/>
    <property type="molecule type" value="Genomic_DNA"/>
</dbReference>
<keyword evidence="3" id="KW-1185">Reference proteome</keyword>
<gene>
    <name evidence="2" type="ORF">MasN3_38000</name>
</gene>
<dbReference type="InterPro" id="IPR053165">
    <property type="entry name" value="HSI-I_assembly_Hcp1"/>
</dbReference>
<name>A0ABM8CAJ9_9BURK</name>
<feature type="region of interest" description="Disordered" evidence="1">
    <location>
        <begin position="143"/>
        <end position="164"/>
    </location>
</feature>
<dbReference type="RefSeq" id="WP_281909354.1">
    <property type="nucleotide sequence ID" value="NZ_AP026966.1"/>
</dbReference>
<accession>A0ABM8CAJ9</accession>
<organism evidence="2 3">
    <name type="scientific">Massilia varians</name>
    <dbReference type="NCBI Taxonomy" id="457921"/>
    <lineage>
        <taxon>Bacteria</taxon>
        <taxon>Pseudomonadati</taxon>
        <taxon>Pseudomonadota</taxon>
        <taxon>Betaproteobacteria</taxon>
        <taxon>Burkholderiales</taxon>
        <taxon>Oxalobacteraceae</taxon>
        <taxon>Telluria group</taxon>
        <taxon>Massilia</taxon>
    </lineage>
</organism>
<protein>
    <recommendedName>
        <fullName evidence="4">Type VI secretion system tube protein Hcp</fullName>
    </recommendedName>
</protein>
<dbReference type="Pfam" id="PF05638">
    <property type="entry name" value="T6SS_HCP"/>
    <property type="match status" value="1"/>
</dbReference>
<dbReference type="SUPFAM" id="SSF141452">
    <property type="entry name" value="Hcp1-like"/>
    <property type="match status" value="1"/>
</dbReference>
<dbReference type="PANTHER" id="PTHR36152:SF1">
    <property type="entry name" value="UBIQUITIN-LIKE DOMAIN-CONTAINING PROTEIN"/>
    <property type="match status" value="1"/>
</dbReference>
<dbReference type="InterPro" id="IPR008514">
    <property type="entry name" value="T6SS_Hcp"/>
</dbReference>
<evidence type="ECO:0000256" key="1">
    <source>
        <dbReference type="SAM" id="MobiDB-lite"/>
    </source>
</evidence>
<sequence length="164" mass="17712">MAVDAYLRIDGVKGESTDDKHRDWIELAAASWGHKQAHNDRTGSAGGHTVGAADFDHFLFSKAADLASPILMQLCASGKTIPTATVEFMRADGNGQRVKYYEIEFENIIICDASQSLPGAGVVHDQYALQFSKVKWTYTQQKKSGGKAGSTSGGWNLATRKSAT</sequence>
<dbReference type="PANTHER" id="PTHR36152">
    <property type="entry name" value="CYTOPLASMIC PROTEIN-RELATED"/>
    <property type="match status" value="1"/>
</dbReference>
<evidence type="ECO:0000313" key="3">
    <source>
        <dbReference type="Proteomes" id="UP001163336"/>
    </source>
</evidence>
<reference evidence="2" key="1">
    <citation type="submission" date="2022-11" db="EMBL/GenBank/DDBJ databases">
        <title>Isolation and characterization of PLA-degrading bacterium Massilia sp. from Antarctic soil.</title>
        <authorList>
            <person name="Sato K."/>
            <person name="Gomez-Fuentes C."/>
            <person name="Ahmad S.A."/>
            <person name="Zulkharnain A."/>
        </authorList>
    </citation>
    <scope>NUCLEOTIDE SEQUENCE</scope>
    <source>
        <strain evidence="2">N-3</strain>
    </source>
</reference>
<dbReference type="Gene3D" id="2.30.110.20">
    <property type="entry name" value="Hcp1-like"/>
    <property type="match status" value="1"/>
</dbReference>
<evidence type="ECO:0008006" key="4">
    <source>
        <dbReference type="Google" id="ProtNLM"/>
    </source>
</evidence>
<dbReference type="InterPro" id="IPR036624">
    <property type="entry name" value="Hcp1-lik_sf"/>
</dbReference>